<evidence type="ECO:0000313" key="8">
    <source>
        <dbReference type="Proteomes" id="UP000664779"/>
    </source>
</evidence>
<dbReference type="InterPro" id="IPR030678">
    <property type="entry name" value="Peptide/Ni-bd"/>
</dbReference>
<dbReference type="Gene3D" id="3.40.190.10">
    <property type="entry name" value="Periplasmic binding protein-like II"/>
    <property type="match status" value="1"/>
</dbReference>
<evidence type="ECO:0000256" key="5">
    <source>
        <dbReference type="SAM" id="SignalP"/>
    </source>
</evidence>
<proteinExistence type="inferred from homology"/>
<evidence type="ECO:0000256" key="1">
    <source>
        <dbReference type="ARBA" id="ARBA00004418"/>
    </source>
</evidence>
<dbReference type="GO" id="GO:0030288">
    <property type="term" value="C:outer membrane-bounded periplasmic space"/>
    <property type="evidence" value="ECO:0007669"/>
    <property type="project" value="UniProtKB-ARBA"/>
</dbReference>
<dbReference type="RefSeq" id="WP_206938354.1">
    <property type="nucleotide sequence ID" value="NZ_JAFLNF010000002.1"/>
</dbReference>
<sequence>MNTFKKTARRLAPLMLSVGLAFAAPATGFAKDLLTVNLVNEPATLDPHQQWNPDSYYVYRNIFDNMLTRDNAGEIEPQIATSWEQISDTEVVFDLRDDVVFHDGEKLTADDVVYTIERITNPDFASPQLGQFNKIIKAEALDDTKVKLTTDGPYPALLAQLVKLSIVPQHVASTMSSEEFNAAPVGSGPYKFVKWDRGVEVVVEMNDAYWGKKGPFETVSFKGVPDASTRMANLQAGTADLVVTLNADLADQLEASGRGVVKNVNTERVAYFAMNSTKAPLDNIELRRAIGYAIDREGIVEGLLGGYPKVVDQMLSPAHFGWKEGLTGFTYDPEKAKEIVAGLGDSAKAELELATSPVFDQRVVQAIQQMLTDVGLNASIEIVDMATWLKDQQTTNDQAPMLTFSRWSCACQDPDGIMYPLLHSSSNWSRFSDPVMDEKLDAARSELDLEKRADLYAEINMLALEKVAILPLYQAAIIYGASEQLEWQPTSNESMFLNRMAWSE</sequence>
<dbReference type="GO" id="GO:0043190">
    <property type="term" value="C:ATP-binding cassette (ABC) transporter complex"/>
    <property type="evidence" value="ECO:0007669"/>
    <property type="project" value="InterPro"/>
</dbReference>
<dbReference type="PANTHER" id="PTHR30290">
    <property type="entry name" value="PERIPLASMIC BINDING COMPONENT OF ABC TRANSPORTER"/>
    <property type="match status" value="1"/>
</dbReference>
<reference evidence="7" key="1">
    <citation type="submission" date="2021-03" db="EMBL/GenBank/DDBJ databases">
        <title>Roseibium sp. CAU 1637 isolated from Incheon.</title>
        <authorList>
            <person name="Kim W."/>
        </authorList>
    </citation>
    <scope>NUCLEOTIDE SEQUENCE</scope>
    <source>
        <strain evidence="7">CAU 1637</strain>
    </source>
</reference>
<dbReference type="AlphaFoldDB" id="A0A939EKL8"/>
<feature type="domain" description="Solute-binding protein family 5" evidence="6">
    <location>
        <begin position="74"/>
        <end position="427"/>
    </location>
</feature>
<dbReference type="PIRSF" id="PIRSF002741">
    <property type="entry name" value="MppA"/>
    <property type="match status" value="1"/>
</dbReference>
<name>A0A939EKL8_9HYPH</name>
<gene>
    <name evidence="7" type="ORF">J0X15_03795</name>
</gene>
<keyword evidence="3" id="KW-0813">Transport</keyword>
<dbReference type="Pfam" id="PF00496">
    <property type="entry name" value="SBP_bac_5"/>
    <property type="match status" value="1"/>
</dbReference>
<dbReference type="GO" id="GO:0015833">
    <property type="term" value="P:peptide transport"/>
    <property type="evidence" value="ECO:0007669"/>
    <property type="project" value="TreeGrafter"/>
</dbReference>
<evidence type="ECO:0000313" key="7">
    <source>
        <dbReference type="EMBL" id="MBO0344336.1"/>
    </source>
</evidence>
<dbReference type="Proteomes" id="UP000664779">
    <property type="component" value="Unassembled WGS sequence"/>
</dbReference>
<comment type="similarity">
    <text evidence="2">Belongs to the bacterial solute-binding protein 5 family.</text>
</comment>
<keyword evidence="4 5" id="KW-0732">Signal</keyword>
<dbReference type="Gene3D" id="3.90.76.10">
    <property type="entry name" value="Dipeptide-binding Protein, Domain 1"/>
    <property type="match status" value="1"/>
</dbReference>
<accession>A0A939EKL8</accession>
<dbReference type="EMBL" id="JAFLNF010000002">
    <property type="protein sequence ID" value="MBO0344336.1"/>
    <property type="molecule type" value="Genomic_DNA"/>
</dbReference>
<dbReference type="GO" id="GO:1904680">
    <property type="term" value="F:peptide transmembrane transporter activity"/>
    <property type="evidence" value="ECO:0007669"/>
    <property type="project" value="TreeGrafter"/>
</dbReference>
<feature type="signal peptide" evidence="5">
    <location>
        <begin position="1"/>
        <end position="23"/>
    </location>
</feature>
<dbReference type="InterPro" id="IPR000914">
    <property type="entry name" value="SBP_5_dom"/>
</dbReference>
<protein>
    <recommendedName>
        <fullName evidence="6">Solute-binding protein family 5 domain-containing protein</fullName>
    </recommendedName>
</protein>
<dbReference type="PANTHER" id="PTHR30290:SF9">
    <property type="entry name" value="OLIGOPEPTIDE-BINDING PROTEIN APPA"/>
    <property type="match status" value="1"/>
</dbReference>
<comment type="caution">
    <text evidence="7">The sequence shown here is derived from an EMBL/GenBank/DDBJ whole genome shotgun (WGS) entry which is preliminary data.</text>
</comment>
<dbReference type="InterPro" id="IPR039424">
    <property type="entry name" value="SBP_5"/>
</dbReference>
<comment type="subcellular location">
    <subcellularLocation>
        <location evidence="1">Periplasm</location>
    </subcellularLocation>
</comment>
<dbReference type="SUPFAM" id="SSF53850">
    <property type="entry name" value="Periplasmic binding protein-like II"/>
    <property type="match status" value="1"/>
</dbReference>
<evidence type="ECO:0000256" key="2">
    <source>
        <dbReference type="ARBA" id="ARBA00005695"/>
    </source>
</evidence>
<evidence type="ECO:0000256" key="4">
    <source>
        <dbReference type="ARBA" id="ARBA00022729"/>
    </source>
</evidence>
<evidence type="ECO:0000256" key="3">
    <source>
        <dbReference type="ARBA" id="ARBA00022448"/>
    </source>
</evidence>
<organism evidence="7 8">
    <name type="scientific">Roseibium limicola</name>
    <dbReference type="NCBI Taxonomy" id="2816037"/>
    <lineage>
        <taxon>Bacteria</taxon>
        <taxon>Pseudomonadati</taxon>
        <taxon>Pseudomonadota</taxon>
        <taxon>Alphaproteobacteria</taxon>
        <taxon>Hyphomicrobiales</taxon>
        <taxon>Stappiaceae</taxon>
        <taxon>Roseibium</taxon>
    </lineage>
</organism>
<feature type="chain" id="PRO_5038064704" description="Solute-binding protein family 5 domain-containing protein" evidence="5">
    <location>
        <begin position="24"/>
        <end position="504"/>
    </location>
</feature>
<keyword evidence="8" id="KW-1185">Reference proteome</keyword>
<evidence type="ECO:0000259" key="6">
    <source>
        <dbReference type="Pfam" id="PF00496"/>
    </source>
</evidence>
<dbReference type="Gene3D" id="3.10.105.10">
    <property type="entry name" value="Dipeptide-binding Protein, Domain 3"/>
    <property type="match status" value="1"/>
</dbReference>